<protein>
    <submittedName>
        <fullName evidence="2">Uncharacterized protein</fullName>
    </submittedName>
</protein>
<organism evidence="2">
    <name type="scientific">marine sediment metagenome</name>
    <dbReference type="NCBI Taxonomy" id="412755"/>
    <lineage>
        <taxon>unclassified sequences</taxon>
        <taxon>metagenomes</taxon>
        <taxon>ecological metagenomes</taxon>
    </lineage>
</organism>
<name>X1HJI6_9ZZZZ</name>
<evidence type="ECO:0000313" key="2">
    <source>
        <dbReference type="EMBL" id="GAH57235.1"/>
    </source>
</evidence>
<proteinExistence type="predicted"/>
<accession>X1HJI6</accession>
<dbReference type="EMBL" id="BARU01017175">
    <property type="protein sequence ID" value="GAH57235.1"/>
    <property type="molecule type" value="Genomic_DNA"/>
</dbReference>
<reference evidence="2" key="1">
    <citation type="journal article" date="2014" name="Front. Microbiol.">
        <title>High frequency of phylogenetically diverse reductive dehalogenase-homologous genes in deep subseafloor sedimentary metagenomes.</title>
        <authorList>
            <person name="Kawai M."/>
            <person name="Futagami T."/>
            <person name="Toyoda A."/>
            <person name="Takaki Y."/>
            <person name="Nishi S."/>
            <person name="Hori S."/>
            <person name="Arai W."/>
            <person name="Tsubouchi T."/>
            <person name="Morono Y."/>
            <person name="Uchiyama I."/>
            <person name="Ito T."/>
            <person name="Fujiyama A."/>
            <person name="Inagaki F."/>
            <person name="Takami H."/>
        </authorList>
    </citation>
    <scope>NUCLEOTIDE SEQUENCE</scope>
    <source>
        <strain evidence="2">Expedition CK06-06</strain>
    </source>
</reference>
<dbReference type="AlphaFoldDB" id="X1HJI6"/>
<sequence length="130" mass="14872">MSKKEKYIVIFLIKQQELYKEVSRKKVNKSIKKIRYNKKKLYPINTSIPSFSKGLKSFFFMDINKGQLFFNENAKNPILDPILLDDIVSKSIIKQLTMNLSDTAFKMNMTLIFVGLVIGGLIGWIAGGFG</sequence>
<keyword evidence="1" id="KW-0812">Transmembrane</keyword>
<gene>
    <name evidence="2" type="ORF">S03H2_28508</name>
</gene>
<evidence type="ECO:0000256" key="1">
    <source>
        <dbReference type="SAM" id="Phobius"/>
    </source>
</evidence>
<keyword evidence="1" id="KW-1133">Transmembrane helix</keyword>
<comment type="caution">
    <text evidence="2">The sequence shown here is derived from an EMBL/GenBank/DDBJ whole genome shotgun (WGS) entry which is preliminary data.</text>
</comment>
<keyword evidence="1" id="KW-0472">Membrane</keyword>
<feature type="transmembrane region" description="Helical" evidence="1">
    <location>
        <begin position="108"/>
        <end position="127"/>
    </location>
</feature>